<feature type="compositionally biased region" description="Low complexity" evidence="1">
    <location>
        <begin position="15"/>
        <end position="43"/>
    </location>
</feature>
<dbReference type="EMBL" id="FNKH01000002">
    <property type="protein sequence ID" value="SDQ74037.1"/>
    <property type="molecule type" value="Genomic_DNA"/>
</dbReference>
<name>A0A1H1DC04_9MICC</name>
<evidence type="ECO:0000256" key="1">
    <source>
        <dbReference type="SAM" id="MobiDB-lite"/>
    </source>
</evidence>
<dbReference type="AlphaFoldDB" id="A0A1H1DC04"/>
<dbReference type="InterPro" id="IPR025357">
    <property type="entry name" value="DUF4261"/>
</dbReference>
<protein>
    <recommendedName>
        <fullName evidence="2">DUF4261 domain-containing protein</fullName>
    </recommendedName>
</protein>
<reference evidence="3 4" key="1">
    <citation type="submission" date="2016-10" db="EMBL/GenBank/DDBJ databases">
        <authorList>
            <person name="de Groot N.N."/>
        </authorList>
    </citation>
    <scope>NUCLEOTIDE SEQUENCE [LARGE SCALE GENOMIC DNA]</scope>
    <source>
        <strain evidence="3 4">DSM 20117</strain>
    </source>
</reference>
<accession>A0A1H1DC04</accession>
<evidence type="ECO:0000259" key="2">
    <source>
        <dbReference type="Pfam" id="PF14080"/>
    </source>
</evidence>
<dbReference type="OrthoDB" id="277550at2"/>
<dbReference type="Proteomes" id="UP000181917">
    <property type="component" value="Unassembled WGS sequence"/>
</dbReference>
<evidence type="ECO:0000313" key="4">
    <source>
        <dbReference type="Proteomes" id="UP000181917"/>
    </source>
</evidence>
<dbReference type="STRING" id="37928.SAMN04489742_2370"/>
<dbReference type="Pfam" id="PF14080">
    <property type="entry name" value="DUF4261"/>
    <property type="match status" value="1"/>
</dbReference>
<keyword evidence="4" id="KW-1185">Reference proteome</keyword>
<feature type="domain" description="DUF4261" evidence="2">
    <location>
        <begin position="225"/>
        <end position="299"/>
    </location>
</feature>
<dbReference type="RefSeq" id="WP_074700575.1">
    <property type="nucleotide sequence ID" value="NZ_CP018863.1"/>
</dbReference>
<sequence>MTFGQDEPQPPAEPAAPDQAELQQAEQAEQAEQAGQAQARPAQTGETAEGKTLLVAELWYQGDPGLSSAALRERLEARFPGAAFSEGVILLPHREHSFELRGKTVSLSTGLAEPSEPLPAADALEATPTDQSWTWPDADQVVPGCTHRVLVTEVLSSTFEPKPRLESFRSVLQFLVGETHPAAIRWLHNSHWREPGELEAAHPLAGPVNMRFFLVTNDEGAMVVDSLGMYQLGLPDVQIHFRDKDPNMLVELAFNVAAYLYENGPVIAGGTTLNGPDGLVLTCSWEDSLIGPLRTVIDLDPGEPFAAGHRG</sequence>
<evidence type="ECO:0000313" key="3">
    <source>
        <dbReference type="EMBL" id="SDQ74037.1"/>
    </source>
</evidence>
<gene>
    <name evidence="3" type="ORF">SAMN04489742_2370</name>
</gene>
<organism evidence="3 4">
    <name type="scientific">Crystallibacter crystallopoietes</name>
    <dbReference type="NCBI Taxonomy" id="37928"/>
    <lineage>
        <taxon>Bacteria</taxon>
        <taxon>Bacillati</taxon>
        <taxon>Actinomycetota</taxon>
        <taxon>Actinomycetes</taxon>
        <taxon>Micrococcales</taxon>
        <taxon>Micrococcaceae</taxon>
        <taxon>Crystallibacter</taxon>
    </lineage>
</organism>
<dbReference type="KEGG" id="acry:AC20117_05575"/>
<proteinExistence type="predicted"/>
<feature type="region of interest" description="Disordered" evidence="1">
    <location>
        <begin position="1"/>
        <end position="47"/>
    </location>
</feature>